<comment type="caution">
    <text evidence="2">The sequence shown here is derived from an EMBL/GenBank/DDBJ whole genome shotgun (WGS) entry which is preliminary data.</text>
</comment>
<dbReference type="Proteomes" id="UP001183414">
    <property type="component" value="Unassembled WGS sequence"/>
</dbReference>
<sequence length="352" mass="39689">MNREELLPSLPPTVTEAVTRPITPPLLTTKEGWYAAYARHLKAPDLSDCAPRGTRVGPLDPRMMYHAEMLPVMTPALERGLKDARRLLRVSRFRSVGRSIDMVVDGDRGAGKSTLAIQIGRGFHGMVETDFGVDPDRVPVIYLTVPPEREGNLNWAMPFAQFLGLDHTLNPKERTRRTADMTEPIVHVMNEVKTQLVIIDGIDRLRRSEIADAFDYLECLQDRTRISYLLCGTGARDVVHEAAYDDKRARLPKEIKGAKFRSDRPVLWAGAIRYGEDWHRVVEAFEDDLVLYDHKPKTLLGLSKYLHKRTGGYIETLSYLICQAAQEAIETGTEAVTKLLLDDIRTGRGDVL</sequence>
<proteinExistence type="predicted"/>
<gene>
    <name evidence="2" type="ORF">RM572_27080</name>
</gene>
<keyword evidence="3" id="KW-1185">Reference proteome</keyword>
<accession>A0ABU2P2M2</accession>
<evidence type="ECO:0000313" key="2">
    <source>
        <dbReference type="EMBL" id="MDT0382427.1"/>
    </source>
</evidence>
<dbReference type="Pfam" id="PF13401">
    <property type="entry name" value="AAA_22"/>
    <property type="match status" value="1"/>
</dbReference>
<dbReference type="InterPro" id="IPR049945">
    <property type="entry name" value="AAA_22"/>
</dbReference>
<name>A0ABU2P2M2_9ACTN</name>
<dbReference type="SUPFAM" id="SSF52540">
    <property type="entry name" value="P-loop containing nucleoside triphosphate hydrolases"/>
    <property type="match status" value="1"/>
</dbReference>
<organism evidence="2 3">
    <name type="scientific">Streptomyces hazeniae</name>
    <dbReference type="NCBI Taxonomy" id="3075538"/>
    <lineage>
        <taxon>Bacteria</taxon>
        <taxon>Bacillati</taxon>
        <taxon>Actinomycetota</taxon>
        <taxon>Actinomycetes</taxon>
        <taxon>Kitasatosporales</taxon>
        <taxon>Streptomycetaceae</taxon>
        <taxon>Streptomyces</taxon>
    </lineage>
</organism>
<dbReference type="RefSeq" id="WP_311676020.1">
    <property type="nucleotide sequence ID" value="NZ_JAVREQ010000037.1"/>
</dbReference>
<dbReference type="EMBL" id="JAVREQ010000037">
    <property type="protein sequence ID" value="MDT0382427.1"/>
    <property type="molecule type" value="Genomic_DNA"/>
</dbReference>
<evidence type="ECO:0000259" key="1">
    <source>
        <dbReference type="Pfam" id="PF13401"/>
    </source>
</evidence>
<protein>
    <submittedName>
        <fullName evidence="2">AAA family ATPase</fullName>
    </submittedName>
</protein>
<evidence type="ECO:0000313" key="3">
    <source>
        <dbReference type="Proteomes" id="UP001183414"/>
    </source>
</evidence>
<feature type="domain" description="ORC1/DEAH AAA+ ATPase" evidence="1">
    <location>
        <begin position="102"/>
        <end position="233"/>
    </location>
</feature>
<reference evidence="3" key="1">
    <citation type="submission" date="2023-07" db="EMBL/GenBank/DDBJ databases">
        <title>30 novel species of actinomycetes from the DSMZ collection.</title>
        <authorList>
            <person name="Nouioui I."/>
        </authorList>
    </citation>
    <scope>NUCLEOTIDE SEQUENCE [LARGE SCALE GENOMIC DNA]</scope>
    <source>
        <strain evidence="3">DSM 42041</strain>
    </source>
</reference>
<dbReference type="InterPro" id="IPR027417">
    <property type="entry name" value="P-loop_NTPase"/>
</dbReference>